<organism evidence="1 2">
    <name type="scientific">Pseudoduganella lutea</name>
    <dbReference type="NCBI Taxonomy" id="321985"/>
    <lineage>
        <taxon>Bacteria</taxon>
        <taxon>Pseudomonadati</taxon>
        <taxon>Pseudomonadota</taxon>
        <taxon>Betaproteobacteria</taxon>
        <taxon>Burkholderiales</taxon>
        <taxon>Oxalobacteraceae</taxon>
        <taxon>Telluria group</taxon>
        <taxon>Pseudoduganella</taxon>
    </lineage>
</organism>
<sequence>MANAGSRDGNVGAQRCFNVEIALAVFVVFQNTFQRMHGKLAGSGAQVPVRAISGYTAVKQAYNSARQPPLCAAPITSRYE</sequence>
<gene>
    <name evidence="1" type="ORF">EWM63_10430</name>
</gene>
<name>A0A4P6KYF3_9BURK</name>
<dbReference type="EMBL" id="CP035913">
    <property type="protein sequence ID" value="QBE63328.1"/>
    <property type="molecule type" value="Genomic_DNA"/>
</dbReference>
<evidence type="ECO:0000313" key="1">
    <source>
        <dbReference type="EMBL" id="QBE63328.1"/>
    </source>
</evidence>
<protein>
    <submittedName>
        <fullName evidence="1">Uncharacterized protein</fullName>
    </submittedName>
</protein>
<dbReference type="Proteomes" id="UP000290637">
    <property type="component" value="Chromosome"/>
</dbReference>
<evidence type="ECO:0000313" key="2">
    <source>
        <dbReference type="Proteomes" id="UP000290637"/>
    </source>
</evidence>
<proteinExistence type="predicted"/>
<reference evidence="1 2" key="1">
    <citation type="submission" date="2019-02" db="EMBL/GenBank/DDBJ databases">
        <title>Draft Genome Sequences of Six Type Strains of the Genus Massilia.</title>
        <authorList>
            <person name="Miess H."/>
            <person name="Frediansyhah A."/>
            <person name="Gross H."/>
        </authorList>
    </citation>
    <scope>NUCLEOTIDE SEQUENCE [LARGE SCALE GENOMIC DNA]</scope>
    <source>
        <strain evidence="1 2">DSM 17473</strain>
    </source>
</reference>
<keyword evidence="2" id="KW-1185">Reference proteome</keyword>
<dbReference type="KEGG" id="plue:EWM63_10430"/>
<dbReference type="RefSeq" id="WP_130186457.1">
    <property type="nucleotide sequence ID" value="NZ_CP035913.1"/>
</dbReference>
<dbReference type="AlphaFoldDB" id="A0A4P6KYF3"/>
<accession>A0A4P6KYF3</accession>